<name>A0A419SRL9_9BACL</name>
<protein>
    <submittedName>
        <fullName evidence="1">Uncharacterized protein</fullName>
    </submittedName>
</protein>
<dbReference type="Proteomes" id="UP000284219">
    <property type="component" value="Unassembled WGS sequence"/>
</dbReference>
<gene>
    <name evidence="1" type="ORF">BEP19_00535</name>
</gene>
<evidence type="ECO:0000313" key="2">
    <source>
        <dbReference type="Proteomes" id="UP000284219"/>
    </source>
</evidence>
<evidence type="ECO:0000313" key="1">
    <source>
        <dbReference type="EMBL" id="RKD27093.1"/>
    </source>
</evidence>
<dbReference type="EMBL" id="MCHY01000001">
    <property type="protein sequence ID" value="RKD27093.1"/>
    <property type="molecule type" value="Genomic_DNA"/>
</dbReference>
<comment type="caution">
    <text evidence="1">The sequence shown here is derived from an EMBL/GenBank/DDBJ whole genome shotgun (WGS) entry which is preliminary data.</text>
</comment>
<accession>A0A419SRL9</accession>
<proteinExistence type="predicted"/>
<organism evidence="1 2">
    <name type="scientific">Ammoniphilus oxalaticus</name>
    <dbReference type="NCBI Taxonomy" id="66863"/>
    <lineage>
        <taxon>Bacteria</taxon>
        <taxon>Bacillati</taxon>
        <taxon>Bacillota</taxon>
        <taxon>Bacilli</taxon>
        <taxon>Bacillales</taxon>
        <taxon>Paenibacillaceae</taxon>
        <taxon>Aneurinibacillus group</taxon>
        <taxon>Ammoniphilus</taxon>
    </lineage>
</organism>
<sequence>MNLYLHSFFLKVLFDFKYGADFRFIPQLTVFKMNDELFIQIIFVLADSLQELIAILRLAQRDQIIIHFVDEQLTNQTIQKTLLLENAAFFADLQSKFLSHSSTFRCKLRNIKVNRFVVHEKQITIYSAPLKCMTVKITRCMT</sequence>
<keyword evidence="2" id="KW-1185">Reference proteome</keyword>
<reference evidence="1 2" key="1">
    <citation type="submission" date="2016-08" db="EMBL/GenBank/DDBJ databases">
        <title>Novel Firmicute Genomes.</title>
        <authorList>
            <person name="Poppleton D.I."/>
            <person name="Gribaldo S."/>
        </authorList>
    </citation>
    <scope>NUCLEOTIDE SEQUENCE [LARGE SCALE GENOMIC DNA]</scope>
    <source>
        <strain evidence="1 2">RAOx-1</strain>
    </source>
</reference>
<dbReference type="AlphaFoldDB" id="A0A419SRL9"/>